<dbReference type="Proteomes" id="UP001589844">
    <property type="component" value="Unassembled WGS sequence"/>
</dbReference>
<comment type="caution">
    <text evidence="11">The sequence shown here is derived from an EMBL/GenBank/DDBJ whole genome shotgun (WGS) entry which is preliminary data.</text>
</comment>
<feature type="transmembrane region" description="Helical" evidence="10">
    <location>
        <begin position="22"/>
        <end position="45"/>
    </location>
</feature>
<evidence type="ECO:0000256" key="1">
    <source>
        <dbReference type="ARBA" id="ARBA00002254"/>
    </source>
</evidence>
<dbReference type="PANTHER" id="PTHR35091">
    <property type="entry name" value="FLAGELLAR PROTEIN FLIL"/>
    <property type="match status" value="1"/>
</dbReference>
<evidence type="ECO:0000256" key="8">
    <source>
        <dbReference type="ARBA" id="ARBA00022989"/>
    </source>
</evidence>
<organism evidence="11 12">
    <name type="scientific">Undibacterium danionis</name>
    <dbReference type="NCBI Taxonomy" id="1812100"/>
    <lineage>
        <taxon>Bacteria</taxon>
        <taxon>Pseudomonadati</taxon>
        <taxon>Pseudomonadota</taxon>
        <taxon>Betaproteobacteria</taxon>
        <taxon>Burkholderiales</taxon>
        <taxon>Oxalobacteraceae</taxon>
        <taxon>Undibacterium</taxon>
    </lineage>
</organism>
<keyword evidence="11" id="KW-0282">Flagellum</keyword>
<evidence type="ECO:0000256" key="9">
    <source>
        <dbReference type="ARBA" id="ARBA00023136"/>
    </source>
</evidence>
<protein>
    <recommendedName>
        <fullName evidence="10">Flagellar protein FliL</fullName>
    </recommendedName>
</protein>
<keyword evidence="12" id="KW-1185">Reference proteome</keyword>
<sequence length="167" mass="17967">MSKAPGKPAAADAPAGKSKKKLFIMIGAAVLLLGAIGGGAVFMLSGKKNAKDKDKEHKEEVVKAPVFLALEPFIVNLQSDSGEKYLQVQMTLKVPDEAQSNLIKSNSPQVKSRLIMLLSSKDAAELLTPDGKDKLIKEIVEQVNLPFTSKGDPQKVSDVFFTSFVIQ</sequence>
<evidence type="ECO:0000256" key="7">
    <source>
        <dbReference type="ARBA" id="ARBA00022779"/>
    </source>
</evidence>
<evidence type="ECO:0000256" key="2">
    <source>
        <dbReference type="ARBA" id="ARBA00004162"/>
    </source>
</evidence>
<evidence type="ECO:0000256" key="6">
    <source>
        <dbReference type="ARBA" id="ARBA00022692"/>
    </source>
</evidence>
<comment type="similarity">
    <text evidence="3 10">Belongs to the FliL family.</text>
</comment>
<comment type="subcellular location">
    <subcellularLocation>
        <location evidence="10">Cell inner membrane</location>
    </subcellularLocation>
    <subcellularLocation>
        <location evidence="2">Cell membrane</location>
        <topology evidence="2">Single-pass membrane protein</topology>
    </subcellularLocation>
</comment>
<proteinExistence type="inferred from homology"/>
<keyword evidence="10" id="KW-0997">Cell inner membrane</keyword>
<gene>
    <name evidence="11" type="primary">fliL</name>
    <name evidence="11" type="ORF">ACFFJH_00895</name>
</gene>
<keyword evidence="6 10" id="KW-0812">Transmembrane</keyword>
<evidence type="ECO:0000256" key="3">
    <source>
        <dbReference type="ARBA" id="ARBA00008281"/>
    </source>
</evidence>
<keyword evidence="5 10" id="KW-0145">Chemotaxis</keyword>
<comment type="function">
    <text evidence="1 10">Controls the rotational direction of flagella during chemotaxis.</text>
</comment>
<dbReference type="InterPro" id="IPR005503">
    <property type="entry name" value="FliL"/>
</dbReference>
<evidence type="ECO:0000313" key="11">
    <source>
        <dbReference type="EMBL" id="MFC0348351.1"/>
    </source>
</evidence>
<name>A0ABV6I944_9BURK</name>
<dbReference type="Pfam" id="PF03748">
    <property type="entry name" value="FliL"/>
    <property type="match status" value="1"/>
</dbReference>
<dbReference type="RefSeq" id="WP_390209400.1">
    <property type="nucleotide sequence ID" value="NZ_JBHLXJ010000002.1"/>
</dbReference>
<evidence type="ECO:0000256" key="5">
    <source>
        <dbReference type="ARBA" id="ARBA00022500"/>
    </source>
</evidence>
<keyword evidence="11" id="KW-0969">Cilium</keyword>
<dbReference type="NCBIfam" id="NF005435">
    <property type="entry name" value="PRK07021.1"/>
    <property type="match status" value="1"/>
</dbReference>
<keyword evidence="4" id="KW-1003">Cell membrane</keyword>
<keyword evidence="11" id="KW-0966">Cell projection</keyword>
<evidence type="ECO:0000256" key="10">
    <source>
        <dbReference type="RuleBase" id="RU364125"/>
    </source>
</evidence>
<reference evidence="11 12" key="1">
    <citation type="submission" date="2024-09" db="EMBL/GenBank/DDBJ databases">
        <authorList>
            <person name="Sun Q."/>
            <person name="Mori K."/>
        </authorList>
    </citation>
    <scope>NUCLEOTIDE SEQUENCE [LARGE SCALE GENOMIC DNA]</scope>
    <source>
        <strain evidence="11 12">CCM 8677</strain>
    </source>
</reference>
<keyword evidence="8 10" id="KW-1133">Transmembrane helix</keyword>
<dbReference type="PANTHER" id="PTHR35091:SF2">
    <property type="entry name" value="FLAGELLAR PROTEIN FLIL"/>
    <property type="match status" value="1"/>
</dbReference>
<dbReference type="EMBL" id="JBHLXJ010000002">
    <property type="protein sequence ID" value="MFC0348351.1"/>
    <property type="molecule type" value="Genomic_DNA"/>
</dbReference>
<keyword evidence="9 10" id="KW-0472">Membrane</keyword>
<keyword evidence="7 10" id="KW-0283">Flagellar rotation</keyword>
<accession>A0ABV6I944</accession>
<evidence type="ECO:0000313" key="12">
    <source>
        <dbReference type="Proteomes" id="UP001589844"/>
    </source>
</evidence>
<evidence type="ECO:0000256" key="4">
    <source>
        <dbReference type="ARBA" id="ARBA00022475"/>
    </source>
</evidence>